<accession>A0A0S4TIX6</accession>
<feature type="transmembrane region" description="Helical" evidence="8">
    <location>
        <begin position="12"/>
        <end position="31"/>
    </location>
</feature>
<dbReference type="PANTHER" id="PTHR22811">
    <property type="entry name" value="TRANSMEMBRANE EMP24 DOMAIN-CONTAINING PROTEIN"/>
    <property type="match status" value="1"/>
</dbReference>
<dbReference type="GO" id="GO:0016020">
    <property type="term" value="C:membrane"/>
    <property type="evidence" value="ECO:0007669"/>
    <property type="project" value="UniProtKB-SubCell"/>
</dbReference>
<protein>
    <recommendedName>
        <fullName evidence="9">GOLD domain-containing protein</fullName>
    </recommendedName>
</protein>
<evidence type="ECO:0000256" key="3">
    <source>
        <dbReference type="ARBA" id="ARBA00022692"/>
    </source>
</evidence>
<dbReference type="PROSITE" id="PS50866">
    <property type="entry name" value="GOLD"/>
    <property type="match status" value="1"/>
</dbReference>
<evidence type="ECO:0000313" key="10">
    <source>
        <dbReference type="EMBL" id="CUV07199.1"/>
    </source>
</evidence>
<dbReference type="Pfam" id="PF01105">
    <property type="entry name" value="EMP24_GP25L"/>
    <property type="match status" value="1"/>
</dbReference>
<dbReference type="InterPro" id="IPR009038">
    <property type="entry name" value="GOLD_dom"/>
</dbReference>
<dbReference type="Proteomes" id="UP000199752">
    <property type="component" value="Chromosome 7"/>
</dbReference>
<dbReference type="AlphaFoldDB" id="A0A0S4TIX6"/>
<evidence type="ECO:0000256" key="4">
    <source>
        <dbReference type="ARBA" id="ARBA00022729"/>
    </source>
</evidence>
<organism evidence="10">
    <name type="scientific">Cryptosporidium hominis</name>
    <dbReference type="NCBI Taxonomy" id="237895"/>
    <lineage>
        <taxon>Eukaryota</taxon>
        <taxon>Sar</taxon>
        <taxon>Alveolata</taxon>
        <taxon>Apicomplexa</taxon>
        <taxon>Conoidasida</taxon>
        <taxon>Coccidia</taxon>
        <taxon>Eucoccidiorida</taxon>
        <taxon>Eimeriorina</taxon>
        <taxon>Cryptosporidiidae</taxon>
        <taxon>Cryptosporidium</taxon>
    </lineage>
</organism>
<gene>
    <name evidence="10" type="ORF">CHUDEA7_2150</name>
</gene>
<proteinExistence type="inferred from homology"/>
<dbReference type="VEuPathDB" id="CryptoDB:GY17_00002010"/>
<keyword evidence="6 8" id="KW-0472">Membrane</keyword>
<dbReference type="SMART" id="SM01190">
    <property type="entry name" value="EMP24_GP25L"/>
    <property type="match status" value="1"/>
</dbReference>
<name>A0A0S4TIX6_CRYHO</name>
<evidence type="ECO:0000256" key="6">
    <source>
        <dbReference type="ARBA" id="ARBA00023136"/>
    </source>
</evidence>
<evidence type="ECO:0000256" key="5">
    <source>
        <dbReference type="ARBA" id="ARBA00022989"/>
    </source>
</evidence>
<feature type="transmembrane region" description="Helical" evidence="8">
    <location>
        <begin position="184"/>
        <end position="204"/>
    </location>
</feature>
<comment type="subcellular location">
    <subcellularLocation>
        <location evidence="1 7">Membrane</location>
        <topology evidence="1 7">Single-pass type I membrane protein</topology>
    </subcellularLocation>
</comment>
<dbReference type="EMBL" id="LN877953">
    <property type="protein sequence ID" value="CUV07199.1"/>
    <property type="molecule type" value="Genomic_DNA"/>
</dbReference>
<dbReference type="InterPro" id="IPR015720">
    <property type="entry name" value="Emp24-like"/>
</dbReference>
<dbReference type="VEuPathDB" id="CryptoDB:Chro.70246"/>
<dbReference type="OrthoDB" id="3427at2759"/>
<dbReference type="VEuPathDB" id="CryptoDB:CHUDEA7_2150"/>
<sequence>MKAFQSATIKAIILFLIIKYTRVYSAIYFYVQEGTEKCFIQEVPKSVPIHVKYENVNNLGIDCTVIFKNTEDIEVFSRHVNENDHKGSVAYLPEVDGDHKVCIRCDSSNWFKSEQMKWILSIDTGNISEHLDVDSIASKDEANYVEEFINSLISKVNNQVSEGEYEFEKQETFLKQALSVNKRIVIYSIIQLTLVSIISYFSIVHMRNFLRKQRII</sequence>
<feature type="domain" description="GOLD" evidence="9">
    <location>
        <begin position="36"/>
        <end position="122"/>
    </location>
</feature>
<evidence type="ECO:0000256" key="7">
    <source>
        <dbReference type="RuleBase" id="RU003827"/>
    </source>
</evidence>
<reference evidence="10" key="1">
    <citation type="submission" date="2015-08" db="EMBL/GenBank/DDBJ databases">
        <authorList>
            <person name="Babu N.S."/>
            <person name="Beckwith C.J."/>
            <person name="Beseler K.G."/>
            <person name="Brison A."/>
            <person name="Carone J.V."/>
            <person name="Caskin T.P."/>
            <person name="Diamond M."/>
            <person name="Durham M.E."/>
            <person name="Foxe J.M."/>
            <person name="Go M."/>
            <person name="Henderson B.A."/>
            <person name="Jones I.B."/>
            <person name="McGettigan J.A."/>
            <person name="Micheletti S.J."/>
            <person name="Nasrallah M.E."/>
            <person name="Ortiz D."/>
            <person name="Piller C.R."/>
            <person name="Privatt S.R."/>
            <person name="Schneider S.L."/>
            <person name="Sharp S."/>
            <person name="Smith T.C."/>
            <person name="Stanton J.D."/>
            <person name="Ullery H.E."/>
            <person name="Wilson R.J."/>
            <person name="Serrano M.G."/>
            <person name="Buck G."/>
            <person name="Lee V."/>
            <person name="Wang Y."/>
            <person name="Carvalho R."/>
            <person name="Voegtly L."/>
            <person name="Shi R."/>
            <person name="Duckworth R."/>
            <person name="Johnson A."/>
            <person name="Loviza R."/>
            <person name="Walstead R."/>
            <person name="Shah Z."/>
            <person name="Kiflezghi M."/>
            <person name="Wade K."/>
            <person name="Ball S.L."/>
            <person name="Bradley K.W."/>
            <person name="Asai D.J."/>
            <person name="Bowman C.A."/>
            <person name="Russell D.A."/>
            <person name="Pope W.H."/>
            <person name="Jacobs-Sera D."/>
            <person name="Hendrix R.W."/>
            <person name="Hatfull G.F."/>
        </authorList>
    </citation>
    <scope>NUCLEOTIDE SEQUENCE [LARGE SCALE GENOMIC DNA]</scope>
</reference>
<evidence type="ECO:0000256" key="2">
    <source>
        <dbReference type="ARBA" id="ARBA00007104"/>
    </source>
</evidence>
<dbReference type="VEuPathDB" id="CryptoDB:ChTU502y2012_407g1075"/>
<evidence type="ECO:0000259" key="9">
    <source>
        <dbReference type="PROSITE" id="PS50866"/>
    </source>
</evidence>
<evidence type="ECO:0000256" key="1">
    <source>
        <dbReference type="ARBA" id="ARBA00004479"/>
    </source>
</evidence>
<evidence type="ECO:0000256" key="8">
    <source>
        <dbReference type="SAM" id="Phobius"/>
    </source>
</evidence>
<keyword evidence="5 8" id="KW-1133">Transmembrane helix</keyword>
<keyword evidence="4" id="KW-0732">Signal</keyword>
<keyword evidence="3 7" id="KW-0812">Transmembrane</keyword>
<comment type="similarity">
    <text evidence="2 7">Belongs to the EMP24/GP25L family.</text>
</comment>